<dbReference type="PROSITE" id="PS50097">
    <property type="entry name" value="BTB"/>
    <property type="match status" value="1"/>
</dbReference>
<gene>
    <name evidence="3" type="ORF">BOTBODRAFT_439314</name>
</gene>
<feature type="region of interest" description="Disordered" evidence="1">
    <location>
        <begin position="256"/>
        <end position="281"/>
    </location>
</feature>
<protein>
    <recommendedName>
        <fullName evidence="2">BTB domain-containing protein</fullName>
    </recommendedName>
</protein>
<reference evidence="4" key="1">
    <citation type="journal article" date="2014" name="Proc. Natl. Acad. Sci. U.S.A.">
        <title>Extensive sampling of basidiomycete genomes demonstrates inadequacy of the white-rot/brown-rot paradigm for wood decay fungi.</title>
        <authorList>
            <person name="Riley R."/>
            <person name="Salamov A.A."/>
            <person name="Brown D.W."/>
            <person name="Nagy L.G."/>
            <person name="Floudas D."/>
            <person name="Held B.W."/>
            <person name="Levasseur A."/>
            <person name="Lombard V."/>
            <person name="Morin E."/>
            <person name="Otillar R."/>
            <person name="Lindquist E.A."/>
            <person name="Sun H."/>
            <person name="LaButti K.M."/>
            <person name="Schmutz J."/>
            <person name="Jabbour D."/>
            <person name="Luo H."/>
            <person name="Baker S.E."/>
            <person name="Pisabarro A.G."/>
            <person name="Walton J.D."/>
            <person name="Blanchette R.A."/>
            <person name="Henrissat B."/>
            <person name="Martin F."/>
            <person name="Cullen D."/>
            <person name="Hibbett D.S."/>
            <person name="Grigoriev I.V."/>
        </authorList>
    </citation>
    <scope>NUCLEOTIDE SEQUENCE [LARGE SCALE GENOMIC DNA]</scope>
    <source>
        <strain evidence="4">FD-172 SS1</strain>
    </source>
</reference>
<dbReference type="InParanoid" id="A0A067MUL7"/>
<accession>A0A067MUL7</accession>
<sequence length="281" mass="32432">MDDTPESTYHTGEENIPRHARYYLEDGNVTFLVGNTLFQVHRYQFQDSPYFHAVEANRDADTDSSYIYVAPEERAIELRDIKHFDFEALLEILYTPIFVEYPYPISTSKWSAILRMAHLWQFYDLKNFSFQRLELLPIHPVDKIVLYRECGLSHMLRAAYAELCARDQPISLNEGLLLGMETVTNIFKIRESVFRQQWSFRTEISPEELEHWRDALILDLFPSVAAGPPVPVGKIVDTTPRMNGLQLDVSSPVTLTSKVPEVATPERPKGTRPDSHRQANS</sequence>
<feature type="compositionally biased region" description="Basic and acidic residues" evidence="1">
    <location>
        <begin position="264"/>
        <end position="281"/>
    </location>
</feature>
<dbReference type="InterPro" id="IPR000210">
    <property type="entry name" value="BTB/POZ_dom"/>
</dbReference>
<dbReference type="SUPFAM" id="SSF54695">
    <property type="entry name" value="POZ domain"/>
    <property type="match status" value="1"/>
</dbReference>
<evidence type="ECO:0000259" key="2">
    <source>
        <dbReference type="PROSITE" id="PS50097"/>
    </source>
</evidence>
<dbReference type="AlphaFoldDB" id="A0A067MUL7"/>
<dbReference type="InterPro" id="IPR011333">
    <property type="entry name" value="SKP1/BTB/POZ_sf"/>
</dbReference>
<feature type="domain" description="BTB" evidence="2">
    <location>
        <begin position="27"/>
        <end position="95"/>
    </location>
</feature>
<dbReference type="Proteomes" id="UP000027195">
    <property type="component" value="Unassembled WGS sequence"/>
</dbReference>
<organism evidence="3 4">
    <name type="scientific">Botryobasidium botryosum (strain FD-172 SS1)</name>
    <dbReference type="NCBI Taxonomy" id="930990"/>
    <lineage>
        <taxon>Eukaryota</taxon>
        <taxon>Fungi</taxon>
        <taxon>Dikarya</taxon>
        <taxon>Basidiomycota</taxon>
        <taxon>Agaricomycotina</taxon>
        <taxon>Agaricomycetes</taxon>
        <taxon>Cantharellales</taxon>
        <taxon>Botryobasidiaceae</taxon>
        <taxon>Botryobasidium</taxon>
    </lineage>
</organism>
<evidence type="ECO:0000313" key="4">
    <source>
        <dbReference type="Proteomes" id="UP000027195"/>
    </source>
</evidence>
<dbReference type="OrthoDB" id="2367075at2759"/>
<proteinExistence type="predicted"/>
<name>A0A067MUL7_BOTB1</name>
<dbReference type="EMBL" id="KL198019">
    <property type="protein sequence ID" value="KDQ19433.1"/>
    <property type="molecule type" value="Genomic_DNA"/>
</dbReference>
<keyword evidence="4" id="KW-1185">Reference proteome</keyword>
<dbReference type="Gene3D" id="3.30.710.10">
    <property type="entry name" value="Potassium Channel Kv1.1, Chain A"/>
    <property type="match status" value="1"/>
</dbReference>
<dbReference type="Pfam" id="PF00651">
    <property type="entry name" value="BTB"/>
    <property type="match status" value="1"/>
</dbReference>
<dbReference type="STRING" id="930990.A0A067MUL7"/>
<evidence type="ECO:0000313" key="3">
    <source>
        <dbReference type="EMBL" id="KDQ19433.1"/>
    </source>
</evidence>
<evidence type="ECO:0000256" key="1">
    <source>
        <dbReference type="SAM" id="MobiDB-lite"/>
    </source>
</evidence>
<dbReference type="CDD" id="cd18186">
    <property type="entry name" value="BTB_POZ_ZBTB_KLHL-like"/>
    <property type="match status" value="1"/>
</dbReference>
<dbReference type="HOGENOM" id="CLU_047592_7_1_1"/>